<comment type="caution">
    <text evidence="4">The sequence shown here is derived from an EMBL/GenBank/DDBJ whole genome shotgun (WGS) entry which is preliminary data.</text>
</comment>
<keyword evidence="5" id="KW-1185">Reference proteome</keyword>
<evidence type="ECO:0000256" key="1">
    <source>
        <dbReference type="PROSITE-ProRule" id="PRU00235"/>
    </source>
</evidence>
<gene>
    <name evidence="4" type="ORF">BGZ70_003871</name>
</gene>
<dbReference type="InterPro" id="IPR000408">
    <property type="entry name" value="Reg_chr_condens"/>
</dbReference>
<name>A0A9P6LVH5_MORAP</name>
<dbReference type="Gene3D" id="2.130.10.30">
    <property type="entry name" value="Regulator of chromosome condensation 1/beta-lactamase-inhibitor protein II"/>
    <property type="match status" value="2"/>
</dbReference>
<dbReference type="Gene3D" id="1.20.1280.50">
    <property type="match status" value="1"/>
</dbReference>
<dbReference type="InterPro" id="IPR036047">
    <property type="entry name" value="F-box-like_dom_sf"/>
</dbReference>
<protein>
    <recommendedName>
        <fullName evidence="3">F-box domain-containing protein</fullName>
    </recommendedName>
</protein>
<dbReference type="PROSITE" id="PS50012">
    <property type="entry name" value="RCC1_3"/>
    <property type="match status" value="2"/>
</dbReference>
<dbReference type="EMBL" id="JAAAHY010002108">
    <property type="protein sequence ID" value="KAF9945355.1"/>
    <property type="molecule type" value="Genomic_DNA"/>
</dbReference>
<evidence type="ECO:0000313" key="5">
    <source>
        <dbReference type="Proteomes" id="UP000738359"/>
    </source>
</evidence>
<sequence>MTTRYYVLHHTAMTLRRRMVASAPSLPTAAPSISRSRLCKKPQLLTLPFEILVGQILAILDLEELGCLSRVCRDLHQLCETDYLWQKKFFHDFAFRPHRTLRQLGSWKRLYRAMDRVEVYTWGSNGDCRLGYGRTPKKVYESVPKRVRRLDGMGIVQLAPTGWGFHALDQYGNVWAWGRIMESHGLRSDAKPRMLNWPRHVTQLVAGRQVVLAKDADGQVWQWCRENKPCEVYLFRTLDSPHDLQARSGASGSLAWQQQQQDLDEQRENRIVIETMVEGSLQERVVEIRGRILGAGLSLPIFSEALTHAITESYEENDQRERRRRHSRQDQQQPSSSSSSSSSSLSSSHPITVSANFEQFAIHHSSGKVLLGRHDVQADSRPTIMERLVSNACQVEFGDHHQGLLTEDGELRTWGSFCDGALGHGDLRTACAVPTVVEGPLKNKFVIRIGMARWHSACLAIDMSEEKAFGPQSLESHGPVWLGQAATTPTAKAKAKDKDDMVDDGYHSLGHSSASGNSHGSSSDSFDSSDGEERMHHGNTTFTETFEVNLGKAAMVIAARPITILIIHIIFILTEQVLAVAMTRLNPTLTEYEPDRAAFDQPLHRSAD</sequence>
<dbReference type="SUPFAM" id="SSF81383">
    <property type="entry name" value="F-box domain"/>
    <property type="match status" value="1"/>
</dbReference>
<evidence type="ECO:0000259" key="3">
    <source>
        <dbReference type="Pfam" id="PF12937"/>
    </source>
</evidence>
<feature type="region of interest" description="Disordered" evidence="2">
    <location>
        <begin position="480"/>
        <end position="537"/>
    </location>
</feature>
<dbReference type="InterPro" id="IPR001810">
    <property type="entry name" value="F-box_dom"/>
</dbReference>
<dbReference type="PANTHER" id="PTHR45982:SF3">
    <property type="entry name" value="F-BOX PROTEIN POF9"/>
    <property type="match status" value="1"/>
</dbReference>
<dbReference type="SUPFAM" id="SSF50985">
    <property type="entry name" value="RCC1/BLIP-II"/>
    <property type="match status" value="1"/>
</dbReference>
<dbReference type="AlphaFoldDB" id="A0A9P6LVH5"/>
<dbReference type="GO" id="GO:0005737">
    <property type="term" value="C:cytoplasm"/>
    <property type="evidence" value="ECO:0007669"/>
    <property type="project" value="TreeGrafter"/>
</dbReference>
<feature type="repeat" description="RCC1" evidence="1">
    <location>
        <begin position="409"/>
        <end position="462"/>
    </location>
</feature>
<feature type="region of interest" description="Disordered" evidence="2">
    <location>
        <begin position="314"/>
        <end position="349"/>
    </location>
</feature>
<reference evidence="4" key="1">
    <citation type="journal article" date="2020" name="Fungal Divers.">
        <title>Resolving the Mortierellaceae phylogeny through synthesis of multi-gene phylogenetics and phylogenomics.</title>
        <authorList>
            <person name="Vandepol N."/>
            <person name="Liber J."/>
            <person name="Desiro A."/>
            <person name="Na H."/>
            <person name="Kennedy M."/>
            <person name="Barry K."/>
            <person name="Grigoriev I.V."/>
            <person name="Miller A.N."/>
            <person name="O'Donnell K."/>
            <person name="Stajich J.E."/>
            <person name="Bonito G."/>
        </authorList>
    </citation>
    <scope>NUCLEOTIDE SEQUENCE</scope>
    <source>
        <strain evidence="4">CK1249</strain>
    </source>
</reference>
<evidence type="ECO:0000313" key="4">
    <source>
        <dbReference type="EMBL" id="KAF9945355.1"/>
    </source>
</evidence>
<dbReference type="InterPro" id="IPR009091">
    <property type="entry name" value="RCC1/BLIP-II"/>
</dbReference>
<feature type="domain" description="F-box" evidence="3">
    <location>
        <begin position="45"/>
        <end position="90"/>
    </location>
</feature>
<feature type="compositionally biased region" description="Low complexity" evidence="2">
    <location>
        <begin position="507"/>
        <end position="528"/>
    </location>
</feature>
<dbReference type="PRINTS" id="PR00633">
    <property type="entry name" value="RCCNDNSATION"/>
</dbReference>
<dbReference type="PANTHER" id="PTHR45982">
    <property type="entry name" value="REGULATOR OF CHROMOSOME CONDENSATION"/>
    <property type="match status" value="1"/>
</dbReference>
<dbReference type="Pfam" id="PF00415">
    <property type="entry name" value="RCC1"/>
    <property type="match status" value="2"/>
</dbReference>
<dbReference type="InterPro" id="IPR051553">
    <property type="entry name" value="Ran_GTPase-activating"/>
</dbReference>
<accession>A0A9P6LVH5</accession>
<dbReference type="Pfam" id="PF12937">
    <property type="entry name" value="F-box-like"/>
    <property type="match status" value="1"/>
</dbReference>
<dbReference type="OrthoDB" id="5863171at2759"/>
<dbReference type="Proteomes" id="UP000738359">
    <property type="component" value="Unassembled WGS sequence"/>
</dbReference>
<dbReference type="GO" id="GO:0005085">
    <property type="term" value="F:guanyl-nucleotide exchange factor activity"/>
    <property type="evidence" value="ECO:0007669"/>
    <property type="project" value="TreeGrafter"/>
</dbReference>
<feature type="compositionally biased region" description="Low complexity" evidence="2">
    <location>
        <begin position="330"/>
        <end position="348"/>
    </location>
</feature>
<evidence type="ECO:0000256" key="2">
    <source>
        <dbReference type="SAM" id="MobiDB-lite"/>
    </source>
</evidence>
<proteinExistence type="predicted"/>
<feature type="repeat" description="RCC1" evidence="1">
    <location>
        <begin position="117"/>
        <end position="171"/>
    </location>
</feature>
<organism evidence="4 5">
    <name type="scientific">Mortierella alpina</name>
    <name type="common">Oleaginous fungus</name>
    <name type="synonym">Mortierella renispora</name>
    <dbReference type="NCBI Taxonomy" id="64518"/>
    <lineage>
        <taxon>Eukaryota</taxon>
        <taxon>Fungi</taxon>
        <taxon>Fungi incertae sedis</taxon>
        <taxon>Mucoromycota</taxon>
        <taxon>Mortierellomycotina</taxon>
        <taxon>Mortierellomycetes</taxon>
        <taxon>Mortierellales</taxon>
        <taxon>Mortierellaceae</taxon>
        <taxon>Mortierella</taxon>
    </lineage>
</organism>